<dbReference type="EMBL" id="KF274499">
    <property type="protein sequence ID" value="AIA62085.1"/>
    <property type="molecule type" value="Genomic_DNA"/>
</dbReference>
<feature type="region of interest" description="Disordered" evidence="6">
    <location>
        <begin position="268"/>
        <end position="352"/>
    </location>
</feature>
<evidence type="ECO:0000313" key="8">
    <source>
        <dbReference type="Proteomes" id="UP000168428"/>
    </source>
</evidence>
<keyword evidence="2" id="KW-0805">Transcription regulation</keyword>
<evidence type="ECO:0000256" key="3">
    <source>
        <dbReference type="ARBA" id="ARBA00023125"/>
    </source>
</evidence>
<keyword evidence="5" id="KW-0804">Transcription</keyword>
<proteinExistence type="predicted"/>
<evidence type="ECO:0000313" key="7">
    <source>
        <dbReference type="EMBL" id="AIA62085.1"/>
    </source>
</evidence>
<dbReference type="InterPro" id="IPR004998">
    <property type="entry name" value="Herpes_TAF50"/>
</dbReference>
<organism evidence="7 8">
    <name type="scientific">Alcelaphine gammaherpesvirus 2</name>
    <dbReference type="NCBI Taxonomy" id="138184"/>
    <lineage>
        <taxon>Viruses</taxon>
        <taxon>Duplodnaviria</taxon>
        <taxon>Heunggongvirae</taxon>
        <taxon>Peploviricota</taxon>
        <taxon>Herviviricetes</taxon>
        <taxon>Herpesvirales</taxon>
        <taxon>Orthoherpesviridae</taxon>
        <taxon>Gammaherpesvirinae</taxon>
        <taxon>Macavirus</taxon>
        <taxon>Macavirus alcelaphinegamma2</taxon>
    </lineage>
</organism>
<feature type="compositionally biased region" description="Polar residues" evidence="6">
    <location>
        <begin position="333"/>
        <end position="343"/>
    </location>
</feature>
<feature type="compositionally biased region" description="Polar residues" evidence="6">
    <location>
        <begin position="409"/>
        <end position="421"/>
    </location>
</feature>
<feature type="region of interest" description="Disordered" evidence="6">
    <location>
        <begin position="544"/>
        <end position="571"/>
    </location>
</feature>
<dbReference type="Pfam" id="PF03326">
    <property type="entry name" value="Herpes_TAF50"/>
    <property type="match status" value="1"/>
</dbReference>
<keyword evidence="4" id="KW-0010">Activator</keyword>
<evidence type="ECO:0000256" key="1">
    <source>
        <dbReference type="ARBA" id="ARBA00022518"/>
    </source>
</evidence>
<dbReference type="KEGG" id="vg:19735523"/>
<dbReference type="GO" id="GO:0003677">
    <property type="term" value="F:DNA binding"/>
    <property type="evidence" value="ECO:0007669"/>
    <property type="project" value="UniProtKB-KW"/>
</dbReference>
<reference evidence="7 8" key="1">
    <citation type="journal article" date="2014" name="Vet. Microbiol.">
        <title>Malignant catarrhal fever in American bison (Bison bison) experimentally infected with alcelaphine herpesvirus 2.</title>
        <authorList>
            <person name="Taus N.S."/>
            <person name="O'Toole D."/>
            <person name="Herndon D.R."/>
            <person name="Cunha C.W."/>
            <person name="Warg J.V."/>
            <person name="Seal B.S."/>
            <person name="Brooking A."/>
            <person name="Li H."/>
        </authorList>
    </citation>
    <scope>NUCLEOTIDE SEQUENCE [LARGE SCALE GENOMIC DNA]</scope>
    <source>
        <strain evidence="7">Topi-AlHV-2</strain>
    </source>
</reference>
<protein>
    <submittedName>
        <fullName evidence="7">Orf50</fullName>
    </submittedName>
</protein>
<dbReference type="Proteomes" id="UP000168428">
    <property type="component" value="Segment"/>
</dbReference>
<dbReference type="OrthoDB" id="14944at10239"/>
<keyword evidence="8" id="KW-1185">Reference proteome</keyword>
<keyword evidence="3" id="KW-0238">DNA-binding</keyword>
<evidence type="ECO:0000256" key="4">
    <source>
        <dbReference type="ARBA" id="ARBA00023159"/>
    </source>
</evidence>
<dbReference type="RefSeq" id="YP_009044431.1">
    <property type="nucleotide sequence ID" value="NC_024382.1"/>
</dbReference>
<accession>A0A068AAM0</accession>
<gene>
    <name evidence="7" type="ORF">ALHV2gp45</name>
</gene>
<evidence type="ECO:0000256" key="6">
    <source>
        <dbReference type="SAM" id="MobiDB-lite"/>
    </source>
</evidence>
<evidence type="ECO:0000256" key="2">
    <source>
        <dbReference type="ARBA" id="ARBA00023015"/>
    </source>
</evidence>
<feature type="region of interest" description="Disordered" evidence="6">
    <location>
        <begin position="407"/>
        <end position="429"/>
    </location>
</feature>
<evidence type="ECO:0000256" key="5">
    <source>
        <dbReference type="ARBA" id="ARBA00023163"/>
    </source>
</evidence>
<keyword evidence="1" id="KW-0244">Early protein</keyword>
<dbReference type="GO" id="GO:0006355">
    <property type="term" value="P:regulation of DNA-templated transcription"/>
    <property type="evidence" value="ECO:0007669"/>
    <property type="project" value="InterPro"/>
</dbReference>
<dbReference type="GeneID" id="19735523"/>
<sequence>MDIRYDLSEKIAIALRNFQQNMACTADQSEEFTKDVHTLCQEIVEENKVRNELHGLVADMNLLNLFTLFRSYKQRIRSQSGKPLLCATASSQVVRFFLERVIVHTDKWFLLAPCNGLVLPPQLARAMYVLLSEVRGKATNYGRMFNGGRKIIMKAAKEVVSVYSALSDRGEISPEMRAYMGHIFSVPDIERVFRPLFKIECDIAEGKTVTTHSMLFAPRRRCPSKTVFSQTDPKKRYPLPEVLFDAHEPQTAMAYGRPELPLLQDTSMAQESPNGEDGPCCSKEVDQYLPTSQSGNIPSPPSPSSSDTESCDSRSRPASTNPNTMDDDDGDVTQGSEDMQQSTSDEDQDSPIVVNNSIFYIDASTQQGFFSEQQPSASFASYVNPAAAPLDMYQASATGQSFSAPAYSQHGTTGASMQPQYYPQGYGHEDGSDMGSYGYTGSHLEALVTSSTMDTGGYTAGPVTAGPNTGLQWTTVFPPTSSSTVSSSGADSFGSFSYPSTSATACLEDGTLAPSTPCLLDELLDGDNEQVGDESLIMQHAMAPMGAEPGGQSQEMPVAPQQEATGDPLSDQIREIYDFFSSVNPTK</sequence>
<name>A0A068AAM0_9GAMA</name>